<comment type="caution">
    <text evidence="1">The sequence shown here is derived from an EMBL/GenBank/DDBJ whole genome shotgun (WGS) entry which is preliminary data.</text>
</comment>
<sequence length="57" mass="6985">EIEERHTKNKLVVEKIKSREEKKHLLPIIQREIKIRETLRENKQKLENDTDDKTSYL</sequence>
<feature type="non-terminal residue" evidence="1">
    <location>
        <position position="1"/>
    </location>
</feature>
<dbReference type="Proteomes" id="UP000789920">
    <property type="component" value="Unassembled WGS sequence"/>
</dbReference>
<proteinExistence type="predicted"/>
<organism evidence="1 2">
    <name type="scientific">Racocetra persica</name>
    <dbReference type="NCBI Taxonomy" id="160502"/>
    <lineage>
        <taxon>Eukaryota</taxon>
        <taxon>Fungi</taxon>
        <taxon>Fungi incertae sedis</taxon>
        <taxon>Mucoromycota</taxon>
        <taxon>Glomeromycotina</taxon>
        <taxon>Glomeromycetes</taxon>
        <taxon>Diversisporales</taxon>
        <taxon>Gigasporaceae</taxon>
        <taxon>Racocetra</taxon>
    </lineage>
</organism>
<gene>
    <name evidence="1" type="ORF">RPERSI_LOCUS33165</name>
</gene>
<dbReference type="EMBL" id="CAJVQC010142249">
    <property type="protein sequence ID" value="CAG8844351.1"/>
    <property type="molecule type" value="Genomic_DNA"/>
</dbReference>
<protein>
    <submittedName>
        <fullName evidence="1">23492_t:CDS:1</fullName>
    </submittedName>
</protein>
<evidence type="ECO:0000313" key="1">
    <source>
        <dbReference type="EMBL" id="CAG8844351.1"/>
    </source>
</evidence>
<name>A0ACA9SPT5_9GLOM</name>
<accession>A0ACA9SPT5</accession>
<reference evidence="1" key="1">
    <citation type="submission" date="2021-06" db="EMBL/GenBank/DDBJ databases">
        <authorList>
            <person name="Kallberg Y."/>
            <person name="Tangrot J."/>
            <person name="Rosling A."/>
        </authorList>
    </citation>
    <scope>NUCLEOTIDE SEQUENCE</scope>
    <source>
        <strain evidence="1">MA461A</strain>
    </source>
</reference>
<keyword evidence="2" id="KW-1185">Reference proteome</keyword>
<evidence type="ECO:0000313" key="2">
    <source>
        <dbReference type="Proteomes" id="UP000789920"/>
    </source>
</evidence>